<dbReference type="PROSITE" id="PS51724">
    <property type="entry name" value="SPOR"/>
    <property type="match status" value="1"/>
</dbReference>
<evidence type="ECO:0000256" key="1">
    <source>
        <dbReference type="SAM" id="MobiDB-lite"/>
    </source>
</evidence>
<protein>
    <recommendedName>
        <fullName evidence="3">SPOR domain-containing protein</fullName>
    </recommendedName>
</protein>
<accession>V4Q7Y6</accession>
<sequence length="261" mass="26299">MTDNDHGSGDRDRGTYSPPTEDHLSYERRVPTSRDQAPVTLIVSGICLVVLLLAVVILYNFALNKQGKIAPEVGDPLGDVKEGQVQEAKPLSDQDMSVEGGVAFAPGSEVPGARPAASAGVVDVAPLPAAPITGPLPSQLGASAAATSSAVASSAAAPAVTPAKPVVTPAKPAVTPAKPVAASGSSAVQIGAFTSTEIANSEYAKVASSYGLFVGGAGKRVEKVTTPNGTFYRTAFTGLSAEKAKSFCAALKSAGHDCIVK</sequence>
<reference evidence="4 5" key="1">
    <citation type="journal article" date="2014" name="Nature">
        <title>Sequential evolution of bacterial morphology by co-option of a developmental regulator.</title>
        <authorList>
            <person name="Jiang C."/>
            <person name="Brown P.J."/>
            <person name="Ducret A."/>
            <person name="Brun Y.V."/>
        </authorList>
    </citation>
    <scope>NUCLEOTIDE SEQUENCE [LARGE SCALE GENOMIC DNA]</scope>
    <source>
        <strain evidence="4 5">DSM 16100</strain>
    </source>
</reference>
<evidence type="ECO:0000259" key="3">
    <source>
        <dbReference type="PROSITE" id="PS51724"/>
    </source>
</evidence>
<evidence type="ECO:0000256" key="2">
    <source>
        <dbReference type="SAM" id="Phobius"/>
    </source>
</evidence>
<dbReference type="PATRIC" id="fig|1121022.4.peg.900"/>
<feature type="region of interest" description="Disordered" evidence="1">
    <location>
        <begin position="1"/>
        <end position="31"/>
    </location>
</feature>
<dbReference type="OrthoDB" id="8479416at2"/>
<dbReference type="Proteomes" id="UP000017837">
    <property type="component" value="Unassembled WGS sequence"/>
</dbReference>
<name>V4Q7Y6_9CAUL</name>
<evidence type="ECO:0000313" key="4">
    <source>
        <dbReference type="EMBL" id="ESQ93960.1"/>
    </source>
</evidence>
<proteinExistence type="predicted"/>
<dbReference type="InterPro" id="IPR036680">
    <property type="entry name" value="SPOR-like_sf"/>
</dbReference>
<dbReference type="EMBL" id="AWGB01000006">
    <property type="protein sequence ID" value="ESQ93960.1"/>
    <property type="molecule type" value="Genomic_DNA"/>
</dbReference>
<keyword evidence="2" id="KW-0812">Transmembrane</keyword>
<dbReference type="InterPro" id="IPR007730">
    <property type="entry name" value="SPOR-like_dom"/>
</dbReference>
<feature type="domain" description="SPOR" evidence="3">
    <location>
        <begin position="180"/>
        <end position="261"/>
    </location>
</feature>
<dbReference type="RefSeq" id="WP_018079895.1">
    <property type="nucleotide sequence ID" value="NZ_AQWM01000001.1"/>
</dbReference>
<feature type="transmembrane region" description="Helical" evidence="2">
    <location>
        <begin position="39"/>
        <end position="61"/>
    </location>
</feature>
<dbReference type="STRING" id="1121022.GCA_000376105_00214"/>
<dbReference type="GO" id="GO:0042834">
    <property type="term" value="F:peptidoglycan binding"/>
    <property type="evidence" value="ECO:0007669"/>
    <property type="project" value="InterPro"/>
</dbReference>
<gene>
    <name evidence="4" type="ORF">ABENE_04535</name>
</gene>
<dbReference type="AlphaFoldDB" id="V4Q7Y6"/>
<keyword evidence="2" id="KW-1133">Transmembrane helix</keyword>
<keyword evidence="5" id="KW-1185">Reference proteome</keyword>
<comment type="caution">
    <text evidence="4">The sequence shown here is derived from an EMBL/GenBank/DDBJ whole genome shotgun (WGS) entry which is preliminary data.</text>
</comment>
<organism evidence="4 5">
    <name type="scientific">Asticcacaulis benevestitus DSM 16100 = ATCC BAA-896</name>
    <dbReference type="NCBI Taxonomy" id="1121022"/>
    <lineage>
        <taxon>Bacteria</taxon>
        <taxon>Pseudomonadati</taxon>
        <taxon>Pseudomonadota</taxon>
        <taxon>Alphaproteobacteria</taxon>
        <taxon>Caulobacterales</taxon>
        <taxon>Caulobacteraceae</taxon>
        <taxon>Asticcacaulis</taxon>
    </lineage>
</organism>
<keyword evidence="2" id="KW-0472">Membrane</keyword>
<evidence type="ECO:0000313" key="5">
    <source>
        <dbReference type="Proteomes" id="UP000017837"/>
    </source>
</evidence>
<dbReference type="Gene3D" id="3.30.70.1070">
    <property type="entry name" value="Sporulation related repeat"/>
    <property type="match status" value="1"/>
</dbReference>
<dbReference type="eggNOG" id="COG3087">
    <property type="taxonomic scope" value="Bacteria"/>
</dbReference>
<dbReference type="Pfam" id="PF05036">
    <property type="entry name" value="SPOR"/>
    <property type="match status" value="1"/>
</dbReference>